<keyword evidence="3" id="KW-0560">Oxidoreductase</keyword>
<accession>A0A1W2TAJ9</accession>
<dbReference type="Proteomes" id="UP000054516">
    <property type="component" value="Unassembled WGS sequence"/>
</dbReference>
<dbReference type="Gene3D" id="3.40.50.720">
    <property type="entry name" value="NAD(P)-binding Rossmann-like Domain"/>
    <property type="match status" value="1"/>
</dbReference>
<dbReference type="PANTHER" id="PTHR42748">
    <property type="entry name" value="NITROGEN METABOLITE REPRESSION PROTEIN NMRA FAMILY MEMBER"/>
    <property type="match status" value="1"/>
</dbReference>
<comment type="similarity">
    <text evidence="1">Belongs to the NmrA-type oxidoreductase family.</text>
</comment>
<gene>
    <name evidence="5" type="ORF">SAMD00023353_13500030</name>
</gene>
<keyword evidence="2" id="KW-0521">NADP</keyword>
<organism evidence="5">
    <name type="scientific">Rosellinia necatrix</name>
    <name type="common">White root-rot fungus</name>
    <dbReference type="NCBI Taxonomy" id="77044"/>
    <lineage>
        <taxon>Eukaryota</taxon>
        <taxon>Fungi</taxon>
        <taxon>Dikarya</taxon>
        <taxon>Ascomycota</taxon>
        <taxon>Pezizomycotina</taxon>
        <taxon>Sordariomycetes</taxon>
        <taxon>Xylariomycetidae</taxon>
        <taxon>Xylariales</taxon>
        <taxon>Xylariaceae</taxon>
        <taxon>Rosellinia</taxon>
    </lineage>
</organism>
<reference evidence="5" key="1">
    <citation type="submission" date="2016-03" db="EMBL/GenBank/DDBJ databases">
        <title>Draft genome sequence of Rosellinia necatrix.</title>
        <authorList>
            <person name="Kanematsu S."/>
        </authorList>
    </citation>
    <scope>NUCLEOTIDE SEQUENCE [LARGE SCALE GENOMIC DNA]</scope>
    <source>
        <strain evidence="5">W97</strain>
    </source>
</reference>
<evidence type="ECO:0000313" key="5">
    <source>
        <dbReference type="EMBL" id="GAP82402.2"/>
    </source>
</evidence>
<dbReference type="InterPro" id="IPR008030">
    <property type="entry name" value="NmrA-like"/>
</dbReference>
<evidence type="ECO:0000313" key="6">
    <source>
        <dbReference type="Proteomes" id="UP000054516"/>
    </source>
</evidence>
<dbReference type="GO" id="GO:0005634">
    <property type="term" value="C:nucleus"/>
    <property type="evidence" value="ECO:0007669"/>
    <property type="project" value="TreeGrafter"/>
</dbReference>
<protein>
    <submittedName>
        <fullName evidence="5">Putative family protein</fullName>
    </submittedName>
</protein>
<dbReference type="Gene3D" id="3.90.25.10">
    <property type="entry name" value="UDP-galactose 4-epimerase, domain 1"/>
    <property type="match status" value="1"/>
</dbReference>
<dbReference type="GO" id="GO:0016491">
    <property type="term" value="F:oxidoreductase activity"/>
    <property type="evidence" value="ECO:0007669"/>
    <property type="project" value="UniProtKB-KW"/>
</dbReference>
<keyword evidence="6" id="KW-1185">Reference proteome</keyword>
<sequence length="318" mass="34782">MSYENPPTVFVSMATGTQGGALARLLRGLGWFVKATARDLSRSEALALQRLGVHLTPGDWDDDDALRAALAGCTKAFLGYTANLEDFEAAPRRAQTAVRLAREAGVTQVVCTTTLGCAILDEGRTPQPDLPTALFACHFASKRRVEQAIEEGGFASWTVLRPGFFMANFLEPKVRYGYADLLERGEWATSLTACGGALGLVDHEYIARFAAAALANPVRFHKLRAGLVTDLLPVQAALNQLAAAIGNGRTLRARFMTDDEIDDAVAQGSWAVFSRERCVRHMHALVDMEELERLVPGLTTFEEYLEREKDLVKSTYLS</sequence>
<proteinExistence type="inferred from homology"/>
<dbReference type="InterPro" id="IPR051164">
    <property type="entry name" value="NmrA-like_oxidored"/>
</dbReference>
<dbReference type="EMBL" id="DF977580">
    <property type="protein sequence ID" value="GAP82402.2"/>
    <property type="molecule type" value="Genomic_DNA"/>
</dbReference>
<evidence type="ECO:0000256" key="1">
    <source>
        <dbReference type="ARBA" id="ARBA00006328"/>
    </source>
</evidence>
<dbReference type="OrthoDB" id="419598at2759"/>
<dbReference type="Pfam" id="PF05368">
    <property type="entry name" value="NmrA"/>
    <property type="match status" value="1"/>
</dbReference>
<dbReference type="PANTHER" id="PTHR42748:SF30">
    <property type="entry name" value="NMRA-LIKE DOMAIN-CONTAINING PROTEIN"/>
    <property type="match status" value="1"/>
</dbReference>
<evidence type="ECO:0000259" key="4">
    <source>
        <dbReference type="Pfam" id="PF05368"/>
    </source>
</evidence>
<evidence type="ECO:0000256" key="2">
    <source>
        <dbReference type="ARBA" id="ARBA00022857"/>
    </source>
</evidence>
<dbReference type="SUPFAM" id="SSF51735">
    <property type="entry name" value="NAD(P)-binding Rossmann-fold domains"/>
    <property type="match status" value="1"/>
</dbReference>
<dbReference type="InterPro" id="IPR036291">
    <property type="entry name" value="NAD(P)-bd_dom_sf"/>
</dbReference>
<name>A0A1W2TAJ9_ROSNE</name>
<feature type="domain" description="NmrA-like" evidence="4">
    <location>
        <begin position="8"/>
        <end position="304"/>
    </location>
</feature>
<dbReference type="AlphaFoldDB" id="A0A1W2TAJ9"/>
<evidence type="ECO:0000256" key="3">
    <source>
        <dbReference type="ARBA" id="ARBA00023002"/>
    </source>
</evidence>
<dbReference type="STRING" id="77044.A0A1W2TAJ9"/>